<feature type="domain" description="SSD" evidence="11">
    <location>
        <begin position="126"/>
        <end position="291"/>
    </location>
</feature>
<gene>
    <name evidence="10" type="primary">secF</name>
    <name evidence="12" type="ORF">A2V49_04210</name>
</gene>
<dbReference type="InterPro" id="IPR022645">
    <property type="entry name" value="SecD/SecF_bac"/>
</dbReference>
<dbReference type="PROSITE" id="PS50156">
    <property type="entry name" value="SSD"/>
    <property type="match status" value="1"/>
</dbReference>
<protein>
    <recommendedName>
        <fullName evidence="10">Protein-export membrane protein SecF</fullName>
    </recommendedName>
</protein>
<dbReference type="Pfam" id="PF02355">
    <property type="entry name" value="SecD_SecF_C"/>
    <property type="match status" value="1"/>
</dbReference>
<dbReference type="PANTHER" id="PTHR30081:SF8">
    <property type="entry name" value="PROTEIN TRANSLOCASE SUBUNIT SECF"/>
    <property type="match status" value="1"/>
</dbReference>
<proteinExistence type="inferred from homology"/>
<evidence type="ECO:0000256" key="7">
    <source>
        <dbReference type="ARBA" id="ARBA00022989"/>
    </source>
</evidence>
<evidence type="ECO:0000259" key="11">
    <source>
        <dbReference type="PROSITE" id="PS50156"/>
    </source>
</evidence>
<dbReference type="GO" id="GO:0043952">
    <property type="term" value="P:protein transport by the Sec complex"/>
    <property type="evidence" value="ECO:0007669"/>
    <property type="project" value="UniProtKB-UniRule"/>
</dbReference>
<dbReference type="GO" id="GO:0006605">
    <property type="term" value="P:protein targeting"/>
    <property type="evidence" value="ECO:0007669"/>
    <property type="project" value="UniProtKB-UniRule"/>
</dbReference>
<dbReference type="Pfam" id="PF07549">
    <property type="entry name" value="Sec_GG"/>
    <property type="match status" value="1"/>
</dbReference>
<feature type="transmembrane region" description="Helical" evidence="10">
    <location>
        <begin position="265"/>
        <end position="292"/>
    </location>
</feature>
<comment type="caution">
    <text evidence="12">The sequence shown here is derived from an EMBL/GenBank/DDBJ whole genome shotgun (WGS) entry which is preliminary data.</text>
</comment>
<keyword evidence="7 10" id="KW-1133">Transmembrane helix</keyword>
<evidence type="ECO:0000256" key="3">
    <source>
        <dbReference type="ARBA" id="ARBA00022475"/>
    </source>
</evidence>
<evidence type="ECO:0000256" key="4">
    <source>
        <dbReference type="ARBA" id="ARBA00022519"/>
    </source>
</evidence>
<keyword evidence="4" id="KW-0997">Cell inner membrane</keyword>
<feature type="transmembrane region" description="Helical" evidence="10">
    <location>
        <begin position="157"/>
        <end position="183"/>
    </location>
</feature>
<keyword evidence="3 10" id="KW-1003">Cell membrane</keyword>
<dbReference type="InterPro" id="IPR022813">
    <property type="entry name" value="SecD/SecF_arch_bac"/>
</dbReference>
<feature type="transmembrane region" description="Helical" evidence="10">
    <location>
        <begin position="12"/>
        <end position="35"/>
    </location>
</feature>
<comment type="function">
    <text evidence="10">Part of the Sec protein translocase complex. Interacts with the SecYEG preprotein conducting channel. SecDF uses the proton motive force (PMF) to complete protein translocation after the ATP-dependent function of SecA.</text>
</comment>
<evidence type="ECO:0000256" key="8">
    <source>
        <dbReference type="ARBA" id="ARBA00023010"/>
    </source>
</evidence>
<evidence type="ECO:0000256" key="1">
    <source>
        <dbReference type="ARBA" id="ARBA00004651"/>
    </source>
</evidence>
<keyword evidence="8 10" id="KW-0811">Translocation</keyword>
<keyword evidence="9 10" id="KW-0472">Membrane</keyword>
<keyword evidence="5 10" id="KW-0812">Transmembrane</keyword>
<keyword evidence="6 10" id="KW-0653">Protein transport</keyword>
<feature type="transmembrane region" description="Helical" evidence="10">
    <location>
        <begin position="189"/>
        <end position="210"/>
    </location>
</feature>
<dbReference type="InterPro" id="IPR048634">
    <property type="entry name" value="SecD_SecF_C"/>
</dbReference>
<dbReference type="GO" id="GO:0005886">
    <property type="term" value="C:plasma membrane"/>
    <property type="evidence" value="ECO:0007669"/>
    <property type="project" value="UniProtKB-SubCell"/>
</dbReference>
<evidence type="ECO:0000256" key="2">
    <source>
        <dbReference type="ARBA" id="ARBA00022448"/>
    </source>
</evidence>
<keyword evidence="2 10" id="KW-0813">Transport</keyword>
<reference evidence="12 13" key="1">
    <citation type="journal article" date="2016" name="Nat. Commun.">
        <title>Thousands of microbial genomes shed light on interconnected biogeochemical processes in an aquifer system.</title>
        <authorList>
            <person name="Anantharaman K."/>
            <person name="Brown C.T."/>
            <person name="Hug L.A."/>
            <person name="Sharon I."/>
            <person name="Castelle C.J."/>
            <person name="Probst A.J."/>
            <person name="Thomas B.C."/>
            <person name="Singh A."/>
            <person name="Wilkins M.J."/>
            <person name="Karaoz U."/>
            <person name="Brodie E.L."/>
            <person name="Williams K.H."/>
            <person name="Hubbard S.S."/>
            <person name="Banfield J.F."/>
        </authorList>
    </citation>
    <scope>NUCLEOTIDE SEQUENCE [LARGE SCALE GENOMIC DNA]</scope>
</reference>
<accession>A0A1F4UKL3</accession>
<feature type="transmembrane region" description="Helical" evidence="10">
    <location>
        <begin position="126"/>
        <end position="145"/>
    </location>
</feature>
<comment type="subunit">
    <text evidence="10">Forms a complex with SecD. Part of the essential Sec protein translocation apparatus which comprises SecA, SecYEG and auxiliary proteins SecDF. Other proteins may also be involved.</text>
</comment>
<name>A0A1F4UKL3_UNCKA</name>
<dbReference type="Proteomes" id="UP000178615">
    <property type="component" value="Unassembled WGS sequence"/>
</dbReference>
<evidence type="ECO:0000256" key="10">
    <source>
        <dbReference type="HAMAP-Rule" id="MF_01464"/>
    </source>
</evidence>
<feature type="transmembrane region" description="Helical" evidence="10">
    <location>
        <begin position="242"/>
        <end position="259"/>
    </location>
</feature>
<dbReference type="NCBIfam" id="TIGR00966">
    <property type="entry name" value="transloc_SecF"/>
    <property type="match status" value="1"/>
</dbReference>
<dbReference type="AlphaFoldDB" id="A0A1F4UKL3"/>
<dbReference type="PRINTS" id="PR01755">
    <property type="entry name" value="SECFTRNLCASE"/>
</dbReference>
<dbReference type="SUPFAM" id="SSF82866">
    <property type="entry name" value="Multidrug efflux transporter AcrB transmembrane domain"/>
    <property type="match status" value="1"/>
</dbReference>
<sequence length="302" mass="33981">MWNLMRFKYAYLIFSTVILIPGIISLIFFGLRLAIDFTGGSVFIYDITKVDKDSLQQNINNIFQENKIEIENFILGNDSIEIRTGPIEGKGNQEVDGKIKEKYPQIIQRSYESIGPSIGRETTKNAFVALGWVSLGILLYIAYAFRDVPKPYSSFKFGISAIIAMLHDALMLLGAFSILGKIFRIEIDALFITAMLTVIGFSVHDSIVVFDRIRENLKKLPTSLSFEYVVNYSIVETLNRSFATSLTVLMTLLSLIVLGGESIRYFVLALLIGIISGTYSSIFTASPILVIWEELKSRKHKN</sequence>
<dbReference type="GO" id="GO:0065002">
    <property type="term" value="P:intracellular protein transmembrane transport"/>
    <property type="evidence" value="ECO:0007669"/>
    <property type="project" value="UniProtKB-UniRule"/>
</dbReference>
<evidence type="ECO:0000256" key="9">
    <source>
        <dbReference type="ARBA" id="ARBA00023136"/>
    </source>
</evidence>
<dbReference type="EMBL" id="MEUV01000031">
    <property type="protein sequence ID" value="OGC45505.1"/>
    <property type="molecule type" value="Genomic_DNA"/>
</dbReference>
<dbReference type="GO" id="GO:0015450">
    <property type="term" value="F:protein-transporting ATPase activity"/>
    <property type="evidence" value="ECO:0007669"/>
    <property type="project" value="InterPro"/>
</dbReference>
<comment type="subcellular location">
    <subcellularLocation>
        <location evidence="1 10">Cell membrane</location>
        <topology evidence="1 10">Multi-pass membrane protein</topology>
    </subcellularLocation>
</comment>
<evidence type="ECO:0000313" key="12">
    <source>
        <dbReference type="EMBL" id="OGC45505.1"/>
    </source>
</evidence>
<dbReference type="InterPro" id="IPR005665">
    <property type="entry name" value="SecF_bac"/>
</dbReference>
<evidence type="ECO:0000256" key="6">
    <source>
        <dbReference type="ARBA" id="ARBA00022927"/>
    </source>
</evidence>
<dbReference type="InterPro" id="IPR022646">
    <property type="entry name" value="SecD/SecF_CS"/>
</dbReference>
<evidence type="ECO:0000256" key="5">
    <source>
        <dbReference type="ARBA" id="ARBA00022692"/>
    </source>
</evidence>
<dbReference type="InterPro" id="IPR000731">
    <property type="entry name" value="SSD"/>
</dbReference>
<organism evidence="12 13">
    <name type="scientific">candidate division WWE3 bacterium RBG_19FT_COMBO_34_6</name>
    <dbReference type="NCBI Taxonomy" id="1802612"/>
    <lineage>
        <taxon>Bacteria</taxon>
        <taxon>Katanobacteria</taxon>
    </lineage>
</organism>
<comment type="similarity">
    <text evidence="10">Belongs to the SecD/SecF family. SecF subfamily.</text>
</comment>
<evidence type="ECO:0000313" key="13">
    <source>
        <dbReference type="Proteomes" id="UP000178615"/>
    </source>
</evidence>
<dbReference type="HAMAP" id="MF_01464_B">
    <property type="entry name" value="SecF_B"/>
    <property type="match status" value="1"/>
</dbReference>
<dbReference type="Gene3D" id="1.20.1640.10">
    <property type="entry name" value="Multidrug efflux transporter AcrB transmembrane domain"/>
    <property type="match status" value="1"/>
</dbReference>
<dbReference type="PANTHER" id="PTHR30081">
    <property type="entry name" value="PROTEIN-EXPORT MEMBRANE PROTEIN SEC"/>
    <property type="match status" value="1"/>
</dbReference>